<evidence type="ECO:0000313" key="13">
    <source>
        <dbReference type="Proteomes" id="UP000676885"/>
    </source>
</evidence>
<evidence type="ECO:0000256" key="9">
    <source>
        <dbReference type="HAMAP-Rule" id="MF_00061"/>
    </source>
</evidence>
<dbReference type="InterPro" id="IPR004424">
    <property type="entry name" value="IspE"/>
</dbReference>
<accession>A0A975M724</accession>
<dbReference type="Gene3D" id="3.30.70.890">
    <property type="entry name" value="GHMP kinase, C-terminal domain"/>
    <property type="match status" value="1"/>
</dbReference>
<evidence type="ECO:0000256" key="6">
    <source>
        <dbReference type="ARBA" id="ARBA00022777"/>
    </source>
</evidence>
<keyword evidence="5 9" id="KW-0547">Nucleotide-binding</keyword>
<evidence type="ECO:0000259" key="10">
    <source>
        <dbReference type="Pfam" id="PF00288"/>
    </source>
</evidence>
<evidence type="ECO:0000256" key="2">
    <source>
        <dbReference type="ARBA" id="ARBA00012052"/>
    </source>
</evidence>
<sequence>MSAANSPSAPAPPRAPASVRVSAPGKINVSLLVGPPRPDGYHGVASVYLAVSLFEEVHATATDTDGVTVTVQSDGALHVPVAGIPLGPDNLAARAAQALAAHTGHPAAVHLHIIKRVPVAGGMGGGSADAAAALVACNALWNTGLSNEELAGIAAGLGADVPFSLLGGAAVGLGVGDRLAPALSETPLHWVLAASDSGLSTPAVYGALDALRAEQQIQVPEPEAADPSILAAVRSGNARDLAAVMSNDLQDAALALAPELAGLLRAGERLGALAGMVSGSGPTIAFLTADTDAAAELETALRAEGHRALAVLGPVPGARLLPAVAG</sequence>
<dbReference type="KEGG" id="ajg:KKR91_04930"/>
<feature type="binding site" evidence="9">
    <location>
        <begin position="118"/>
        <end position="128"/>
    </location>
    <ligand>
        <name>ATP</name>
        <dbReference type="ChEBI" id="CHEBI:30616"/>
    </ligand>
</feature>
<evidence type="ECO:0000256" key="4">
    <source>
        <dbReference type="ARBA" id="ARBA00022679"/>
    </source>
</evidence>
<keyword evidence="13" id="KW-1185">Reference proteome</keyword>
<dbReference type="RefSeq" id="WP_210230337.1">
    <property type="nucleotide sequence ID" value="NZ_CP076022.1"/>
</dbReference>
<dbReference type="GO" id="GO:0050515">
    <property type="term" value="F:4-(cytidine 5'-diphospho)-2-C-methyl-D-erythritol kinase activity"/>
    <property type="evidence" value="ECO:0007669"/>
    <property type="project" value="UniProtKB-UniRule"/>
</dbReference>
<comment type="pathway">
    <text evidence="9">Isoprenoid biosynthesis; isopentenyl diphosphate biosynthesis via DXP pathway; isopentenyl diphosphate from 1-deoxy-D-xylulose 5-phosphate: step 3/6.</text>
</comment>
<dbReference type="SUPFAM" id="SSF55060">
    <property type="entry name" value="GHMP Kinase, C-terminal domain"/>
    <property type="match status" value="1"/>
</dbReference>
<name>A0A975M724_9MICC</name>
<dbReference type="InterPro" id="IPR014721">
    <property type="entry name" value="Ribsml_uS5_D2-typ_fold_subgr"/>
</dbReference>
<dbReference type="PIRSF" id="PIRSF010376">
    <property type="entry name" value="IspE"/>
    <property type="match status" value="1"/>
</dbReference>
<gene>
    <name evidence="9" type="primary">ispE</name>
    <name evidence="12" type="ORF">KKR91_04930</name>
</gene>
<evidence type="ECO:0000313" key="12">
    <source>
        <dbReference type="EMBL" id="QWC10949.1"/>
    </source>
</evidence>
<dbReference type="EMBL" id="CP076022">
    <property type="protein sequence ID" value="QWC10949.1"/>
    <property type="molecule type" value="Genomic_DNA"/>
</dbReference>
<dbReference type="Pfam" id="PF00288">
    <property type="entry name" value="GHMP_kinases_N"/>
    <property type="match status" value="1"/>
</dbReference>
<dbReference type="InterPro" id="IPR006204">
    <property type="entry name" value="GHMP_kinase_N_dom"/>
</dbReference>
<dbReference type="Pfam" id="PF08544">
    <property type="entry name" value="GHMP_kinases_C"/>
    <property type="match status" value="1"/>
</dbReference>
<comment type="catalytic activity">
    <reaction evidence="9">
        <text>4-CDP-2-C-methyl-D-erythritol + ATP = 4-CDP-2-C-methyl-D-erythritol 2-phosphate + ADP + H(+)</text>
        <dbReference type="Rhea" id="RHEA:18437"/>
        <dbReference type="ChEBI" id="CHEBI:15378"/>
        <dbReference type="ChEBI" id="CHEBI:30616"/>
        <dbReference type="ChEBI" id="CHEBI:57823"/>
        <dbReference type="ChEBI" id="CHEBI:57919"/>
        <dbReference type="ChEBI" id="CHEBI:456216"/>
        <dbReference type="EC" id="2.7.1.148"/>
    </reaction>
</comment>
<reference evidence="12 13" key="1">
    <citation type="submission" date="2021-05" db="EMBL/GenBank/DDBJ databases">
        <title>Novel species in genus Arthrobacter.</title>
        <authorList>
            <person name="Zhang G."/>
        </authorList>
    </citation>
    <scope>NUCLEOTIDE SEQUENCE [LARGE SCALE GENOMIC DNA]</scope>
    <source>
        <strain evidence="13">zg-ZUI227</strain>
    </source>
</reference>
<comment type="similarity">
    <text evidence="1 9">Belongs to the GHMP kinase family. IspE subfamily.</text>
</comment>
<dbReference type="InterPro" id="IPR036554">
    <property type="entry name" value="GHMP_kinase_C_sf"/>
</dbReference>
<dbReference type="HAMAP" id="MF_00061">
    <property type="entry name" value="IspE"/>
    <property type="match status" value="1"/>
</dbReference>
<dbReference type="InterPro" id="IPR013750">
    <property type="entry name" value="GHMP_kinase_C_dom"/>
</dbReference>
<keyword evidence="6 9" id="KW-0418">Kinase</keyword>
<comment type="function">
    <text evidence="9">Catalyzes the phosphorylation of the position 2 hydroxy group of 4-diphosphocytidyl-2C-methyl-D-erythritol.</text>
</comment>
<dbReference type="EC" id="2.7.1.148" evidence="2 9"/>
<protein>
    <recommendedName>
        <fullName evidence="3 9">4-diphosphocytidyl-2-C-methyl-D-erythritol kinase</fullName>
        <shortName evidence="9">CMK</shortName>
        <ecNumber evidence="2 9">2.7.1.148</ecNumber>
    </recommendedName>
    <alternativeName>
        <fullName evidence="8 9">4-(cytidine-5'-diphospho)-2-C-methyl-D-erythritol kinase</fullName>
    </alternativeName>
</protein>
<dbReference type="NCBIfam" id="NF002870">
    <property type="entry name" value="PRK03188.1"/>
    <property type="match status" value="1"/>
</dbReference>
<evidence type="ECO:0000256" key="1">
    <source>
        <dbReference type="ARBA" id="ARBA00009684"/>
    </source>
</evidence>
<dbReference type="AlphaFoldDB" id="A0A975M724"/>
<dbReference type="NCBIfam" id="TIGR00154">
    <property type="entry name" value="ispE"/>
    <property type="match status" value="1"/>
</dbReference>
<evidence type="ECO:0000256" key="8">
    <source>
        <dbReference type="ARBA" id="ARBA00032554"/>
    </source>
</evidence>
<evidence type="ECO:0000256" key="5">
    <source>
        <dbReference type="ARBA" id="ARBA00022741"/>
    </source>
</evidence>
<dbReference type="Gene3D" id="3.30.230.10">
    <property type="match status" value="1"/>
</dbReference>
<keyword evidence="9" id="KW-0414">Isoprene biosynthesis</keyword>
<keyword evidence="4 9" id="KW-0808">Transferase</keyword>
<feature type="domain" description="GHMP kinase C-terminal" evidence="11">
    <location>
        <begin position="230"/>
        <end position="305"/>
    </location>
</feature>
<dbReference type="GO" id="GO:0005524">
    <property type="term" value="F:ATP binding"/>
    <property type="evidence" value="ECO:0007669"/>
    <property type="project" value="UniProtKB-UniRule"/>
</dbReference>
<dbReference type="PANTHER" id="PTHR43527">
    <property type="entry name" value="4-DIPHOSPHOCYTIDYL-2-C-METHYL-D-ERYTHRITOL KINASE, CHLOROPLASTIC"/>
    <property type="match status" value="1"/>
</dbReference>
<dbReference type="GO" id="GO:0016114">
    <property type="term" value="P:terpenoid biosynthetic process"/>
    <property type="evidence" value="ECO:0007669"/>
    <property type="project" value="UniProtKB-UniRule"/>
</dbReference>
<proteinExistence type="inferred from homology"/>
<dbReference type="PANTHER" id="PTHR43527:SF2">
    <property type="entry name" value="4-DIPHOSPHOCYTIDYL-2-C-METHYL-D-ERYTHRITOL KINASE, CHLOROPLASTIC"/>
    <property type="match status" value="1"/>
</dbReference>
<dbReference type="GO" id="GO:0019288">
    <property type="term" value="P:isopentenyl diphosphate biosynthetic process, methylerythritol 4-phosphate pathway"/>
    <property type="evidence" value="ECO:0007669"/>
    <property type="project" value="UniProtKB-UniRule"/>
</dbReference>
<feature type="active site" evidence="9">
    <location>
        <position position="26"/>
    </location>
</feature>
<keyword evidence="7 9" id="KW-0067">ATP-binding</keyword>
<feature type="active site" evidence="9">
    <location>
        <position position="160"/>
    </location>
</feature>
<dbReference type="InterPro" id="IPR020568">
    <property type="entry name" value="Ribosomal_Su5_D2-typ_SF"/>
</dbReference>
<feature type="domain" description="GHMP kinase N-terminal" evidence="10">
    <location>
        <begin position="90"/>
        <end position="168"/>
    </location>
</feature>
<organism evidence="12 13">
    <name type="scientific">Arthrobacter jiangjiafuii</name>
    <dbReference type="NCBI Taxonomy" id="2817475"/>
    <lineage>
        <taxon>Bacteria</taxon>
        <taxon>Bacillati</taxon>
        <taxon>Actinomycetota</taxon>
        <taxon>Actinomycetes</taxon>
        <taxon>Micrococcales</taxon>
        <taxon>Micrococcaceae</taxon>
        <taxon>Arthrobacter</taxon>
    </lineage>
</organism>
<evidence type="ECO:0000259" key="11">
    <source>
        <dbReference type="Pfam" id="PF08544"/>
    </source>
</evidence>
<evidence type="ECO:0000256" key="7">
    <source>
        <dbReference type="ARBA" id="ARBA00022840"/>
    </source>
</evidence>
<dbReference type="Proteomes" id="UP000676885">
    <property type="component" value="Chromosome"/>
</dbReference>
<dbReference type="SUPFAM" id="SSF54211">
    <property type="entry name" value="Ribosomal protein S5 domain 2-like"/>
    <property type="match status" value="1"/>
</dbReference>
<evidence type="ECO:0000256" key="3">
    <source>
        <dbReference type="ARBA" id="ARBA00017473"/>
    </source>
</evidence>